<reference evidence="4 5" key="1">
    <citation type="submission" date="2017-09" db="EMBL/GenBank/DDBJ databases">
        <title>Bloom of a denitrifying methanotroph, Candidatus Methylomirabilis limnetica, in a deep stratified lake.</title>
        <authorList>
            <person name="Graf J.S."/>
            <person name="Marchant H.K."/>
            <person name="Tienken D."/>
            <person name="Hach P.F."/>
            <person name="Brand A."/>
            <person name="Schubert C.J."/>
            <person name="Kuypers M.M."/>
            <person name="Milucka J."/>
        </authorList>
    </citation>
    <scope>NUCLEOTIDE SEQUENCE [LARGE SCALE GENOMIC DNA]</scope>
    <source>
        <strain evidence="4 5">Zug</strain>
    </source>
</reference>
<comment type="caution">
    <text evidence="4">The sequence shown here is derived from an EMBL/GenBank/DDBJ whole genome shotgun (WGS) entry which is preliminary data.</text>
</comment>
<name>A0A2T4TZJ5_9BACT</name>
<dbReference type="Pfam" id="PF06155">
    <property type="entry name" value="GBBH-like_N"/>
    <property type="match status" value="1"/>
</dbReference>
<dbReference type="RefSeq" id="WP_107561578.1">
    <property type="nucleotide sequence ID" value="NZ_NVQC01000015.1"/>
</dbReference>
<dbReference type="OrthoDB" id="9794178at2"/>
<dbReference type="InterPro" id="IPR010376">
    <property type="entry name" value="GBBH-like_N"/>
</dbReference>
<keyword evidence="2" id="KW-0408">Iron</keyword>
<dbReference type="GO" id="GO:0046872">
    <property type="term" value="F:metal ion binding"/>
    <property type="evidence" value="ECO:0007669"/>
    <property type="project" value="UniProtKB-KW"/>
</dbReference>
<dbReference type="InterPro" id="IPR038492">
    <property type="entry name" value="GBBH-like_N_sf"/>
</dbReference>
<keyword evidence="1" id="KW-0479">Metal-binding</keyword>
<dbReference type="PANTHER" id="PTHR35303">
    <property type="entry name" value="OS02G0197800 PROTEIN"/>
    <property type="match status" value="1"/>
</dbReference>
<feature type="domain" description="Gamma-butyrobetaine hydroxylase-like N-terminal" evidence="3">
    <location>
        <begin position="14"/>
        <end position="105"/>
    </location>
</feature>
<protein>
    <recommendedName>
        <fullName evidence="3">Gamma-butyrobetaine hydroxylase-like N-terminal domain-containing protein</fullName>
    </recommendedName>
</protein>
<dbReference type="Proteomes" id="UP000241436">
    <property type="component" value="Unassembled WGS sequence"/>
</dbReference>
<reference evidence="5" key="2">
    <citation type="journal article" date="2018" name="Environ. Microbiol.">
        <title>Bloom of a denitrifying methanotroph, 'Candidatus Methylomirabilis limnetica', in a deep stratified lake.</title>
        <authorList>
            <person name="Graf J.S."/>
            <person name="Mayr M.J."/>
            <person name="Marchant H.K."/>
            <person name="Tienken D."/>
            <person name="Hach P.F."/>
            <person name="Brand A."/>
            <person name="Schubert C.J."/>
            <person name="Kuypers M.M."/>
            <person name="Milucka J."/>
        </authorList>
    </citation>
    <scope>NUCLEOTIDE SEQUENCE [LARGE SCALE GENOMIC DNA]</scope>
    <source>
        <strain evidence="5">Zug</strain>
    </source>
</reference>
<evidence type="ECO:0000256" key="1">
    <source>
        <dbReference type="ARBA" id="ARBA00022723"/>
    </source>
</evidence>
<accession>A0A2T4TZJ5</accession>
<dbReference type="AlphaFoldDB" id="A0A2T4TZJ5"/>
<keyword evidence="5" id="KW-1185">Reference proteome</keyword>
<dbReference type="Gene3D" id="3.30.2020.30">
    <property type="match status" value="1"/>
</dbReference>
<gene>
    <name evidence="4" type="ORF">CLG94_03925</name>
</gene>
<evidence type="ECO:0000313" key="5">
    <source>
        <dbReference type="Proteomes" id="UP000241436"/>
    </source>
</evidence>
<sequence>MIPTRSSDPAEVIVERQERVMIITWRDGHRSVYSFDALRRDCPCASCDDARSKRLNARNLQVLSGPVLKPGEVQVTGSRSVGWYALNFTWSDGHDTGIYTYDLLRANCPCEQCSDSTLSGARG</sequence>
<dbReference type="EMBL" id="NVQC01000015">
    <property type="protein sequence ID" value="PTL36508.1"/>
    <property type="molecule type" value="Genomic_DNA"/>
</dbReference>
<evidence type="ECO:0000313" key="4">
    <source>
        <dbReference type="EMBL" id="PTL36508.1"/>
    </source>
</evidence>
<organism evidence="4 5">
    <name type="scientific">Candidatus Methylomirabilis limnetica</name>
    <dbReference type="NCBI Taxonomy" id="2033718"/>
    <lineage>
        <taxon>Bacteria</taxon>
        <taxon>Candidatus Methylomirabilota</taxon>
        <taxon>Candidatus Methylomirabilia</taxon>
        <taxon>Candidatus Methylomirabilales</taxon>
        <taxon>Candidatus Methylomirabilaceae</taxon>
        <taxon>Candidatus Methylomirabilis</taxon>
    </lineage>
</organism>
<evidence type="ECO:0000259" key="3">
    <source>
        <dbReference type="Pfam" id="PF06155"/>
    </source>
</evidence>
<evidence type="ECO:0000256" key="2">
    <source>
        <dbReference type="ARBA" id="ARBA00023004"/>
    </source>
</evidence>
<proteinExistence type="predicted"/>